<organism evidence="2 3">
    <name type="scientific">Puccinia sorghi</name>
    <dbReference type="NCBI Taxonomy" id="27349"/>
    <lineage>
        <taxon>Eukaryota</taxon>
        <taxon>Fungi</taxon>
        <taxon>Dikarya</taxon>
        <taxon>Basidiomycota</taxon>
        <taxon>Pucciniomycotina</taxon>
        <taxon>Pucciniomycetes</taxon>
        <taxon>Pucciniales</taxon>
        <taxon>Pucciniaceae</taxon>
        <taxon>Puccinia</taxon>
    </lineage>
</organism>
<evidence type="ECO:0000313" key="2">
    <source>
        <dbReference type="EMBL" id="KNZ54564.1"/>
    </source>
</evidence>
<name>A0A0L6V1E7_9BASI</name>
<keyword evidence="3" id="KW-1185">Reference proteome</keyword>
<dbReference type="EMBL" id="LAVV01007849">
    <property type="protein sequence ID" value="KNZ54564.1"/>
    <property type="molecule type" value="Genomic_DNA"/>
</dbReference>
<keyword evidence="1" id="KW-0472">Membrane</keyword>
<evidence type="ECO:0000256" key="1">
    <source>
        <dbReference type="SAM" id="Phobius"/>
    </source>
</evidence>
<sequence length="442" mass="50185">MSIVSSRLVEKFMFNSSTGTWVTPERKLIQSHWPLLLDTYISNNPQGKNKYIWMSGNSPVKIIIIYLLPFHLLVYDDLMRKNTPILSATRFMIFIFLFLFLTGVGPKSNCKNVGQLEKKCILTAGRQTESWKKFNRWLRSMVDRLPPTPGPRCRGEGCGFESRGQCNLSRLGNPALHSLLMRPLGAAYTSPQELARLPETSAAHPRRLMGRLFIQFINLNSQSLTNSFICYCRLISGHGTAKQQNKITYHGLYVHPRTWSKHLSEASQNSCADLAKSFINLALQEFLDMLKANPQPSPTRVVMTKKTKHNPKPAPHPDDVEYKPIGITYCVSRYSLLYLFQTYPAAEITVYVMYLVAWLYLFCGLSQAQCCKVVTYITYLIHQCWKLPPNVEMETKVPVDVQTITKHLKLDPELKSYKLASKGGNGEGELLTGISNRPSVIL</sequence>
<keyword evidence="1" id="KW-0812">Transmembrane</keyword>
<accession>A0A0L6V1E7</accession>
<keyword evidence="1" id="KW-1133">Transmembrane helix</keyword>
<gene>
    <name evidence="2" type="ORF">VP01_2912g2</name>
</gene>
<dbReference type="Proteomes" id="UP000037035">
    <property type="component" value="Unassembled WGS sequence"/>
</dbReference>
<comment type="caution">
    <text evidence="2">The sequence shown here is derived from an EMBL/GenBank/DDBJ whole genome shotgun (WGS) entry which is preliminary data.</text>
</comment>
<dbReference type="VEuPathDB" id="FungiDB:VP01_2912g2"/>
<feature type="transmembrane region" description="Helical" evidence="1">
    <location>
        <begin position="58"/>
        <end position="75"/>
    </location>
</feature>
<evidence type="ECO:0000313" key="3">
    <source>
        <dbReference type="Proteomes" id="UP000037035"/>
    </source>
</evidence>
<reference evidence="2 3" key="1">
    <citation type="submission" date="2015-08" db="EMBL/GenBank/DDBJ databases">
        <title>Next Generation Sequencing and Analysis of the Genome of Puccinia sorghi L Schw, the Causal Agent of Maize Common Rust.</title>
        <authorList>
            <person name="Rochi L."/>
            <person name="Burguener G."/>
            <person name="Darino M."/>
            <person name="Turjanski A."/>
            <person name="Kreff E."/>
            <person name="Dieguez M.J."/>
            <person name="Sacco F."/>
        </authorList>
    </citation>
    <scope>NUCLEOTIDE SEQUENCE [LARGE SCALE GENOMIC DNA]</scope>
    <source>
        <strain evidence="2 3">RO10H11247</strain>
    </source>
</reference>
<proteinExistence type="predicted"/>
<dbReference type="AlphaFoldDB" id="A0A0L6V1E7"/>
<protein>
    <submittedName>
        <fullName evidence="2">Uncharacterized protein</fullName>
    </submittedName>
</protein>
<feature type="transmembrane region" description="Helical" evidence="1">
    <location>
        <begin position="87"/>
        <end position="105"/>
    </location>
</feature>